<feature type="domain" description="Antitoxin FitA-like ribbon-helix-helix" evidence="1">
    <location>
        <begin position="3"/>
        <end position="38"/>
    </location>
</feature>
<dbReference type="OrthoDB" id="7107936at2"/>
<dbReference type="AlphaFoldDB" id="A0A0D0PRM2"/>
<dbReference type="SUPFAM" id="SSF47598">
    <property type="entry name" value="Ribbon-helix-helix"/>
    <property type="match status" value="1"/>
</dbReference>
<dbReference type="PATRIC" id="fig|2064.6.peg.6390"/>
<dbReference type="InterPro" id="IPR053853">
    <property type="entry name" value="FitA-like_RHH"/>
</dbReference>
<name>A0A0D0PRM2_KITGR</name>
<proteinExistence type="predicted"/>
<dbReference type="STRING" id="2064.TR51_30115"/>
<keyword evidence="3" id="KW-1185">Reference proteome</keyword>
<dbReference type="EMBL" id="JXZB01000004">
    <property type="protein sequence ID" value="KIQ63062.1"/>
    <property type="molecule type" value="Genomic_DNA"/>
</dbReference>
<dbReference type="Pfam" id="PF22513">
    <property type="entry name" value="FitA-like_RHH"/>
    <property type="match status" value="1"/>
</dbReference>
<reference evidence="2 3" key="1">
    <citation type="submission" date="2015-02" db="EMBL/GenBank/DDBJ databases">
        <title>Draft genome sequence of Kitasatospora griseola MF730-N6, a bafilomycin, terpentecin and satosporin producer.</title>
        <authorList>
            <person name="Arens J.C."/>
            <person name="Haltli B."/>
            <person name="Kerr R.G."/>
        </authorList>
    </citation>
    <scope>NUCLEOTIDE SEQUENCE [LARGE SCALE GENOMIC DNA]</scope>
    <source>
        <strain evidence="2 3">MF730-N6</strain>
    </source>
</reference>
<dbReference type="InterPro" id="IPR010985">
    <property type="entry name" value="Ribbon_hlx_hlx"/>
</dbReference>
<comment type="caution">
    <text evidence="2">The sequence shown here is derived from an EMBL/GenBank/DDBJ whole genome shotgun (WGS) entry which is preliminary data.</text>
</comment>
<dbReference type="GO" id="GO:0006355">
    <property type="term" value="P:regulation of DNA-templated transcription"/>
    <property type="evidence" value="ECO:0007669"/>
    <property type="project" value="InterPro"/>
</dbReference>
<gene>
    <name evidence="2" type="ORF">TR51_30115</name>
</gene>
<protein>
    <submittedName>
        <fullName evidence="2">Toxin-antitoxin system, antitoxin component, ribbon-helix-helix domain protein</fullName>
    </submittedName>
</protein>
<dbReference type="RefSeq" id="WP_043915407.1">
    <property type="nucleotide sequence ID" value="NZ_JXZB01000004.1"/>
</dbReference>
<evidence type="ECO:0000259" key="1">
    <source>
        <dbReference type="Pfam" id="PF22513"/>
    </source>
</evidence>
<sequence length="76" mass="8259">MTALTIRDVPDDQIQTLKVRAAQAGKSLQAFMQDLIAREASRPTMAEMMARLDRETTARVSAADVVAAIDEGRAGR</sequence>
<evidence type="ECO:0000313" key="3">
    <source>
        <dbReference type="Proteomes" id="UP000032066"/>
    </source>
</evidence>
<dbReference type="Proteomes" id="UP000032066">
    <property type="component" value="Unassembled WGS sequence"/>
</dbReference>
<accession>A0A0D0PRM2</accession>
<organism evidence="2 3">
    <name type="scientific">Kitasatospora griseola</name>
    <name type="common">Streptomyces griseolosporeus</name>
    <dbReference type="NCBI Taxonomy" id="2064"/>
    <lineage>
        <taxon>Bacteria</taxon>
        <taxon>Bacillati</taxon>
        <taxon>Actinomycetota</taxon>
        <taxon>Actinomycetes</taxon>
        <taxon>Kitasatosporales</taxon>
        <taxon>Streptomycetaceae</taxon>
        <taxon>Kitasatospora</taxon>
    </lineage>
</organism>
<evidence type="ECO:0000313" key="2">
    <source>
        <dbReference type="EMBL" id="KIQ63062.1"/>
    </source>
</evidence>